<dbReference type="AlphaFoldDB" id="A0A156XK48"/>
<proteinExistence type="predicted"/>
<dbReference type="InterPro" id="IPR049662">
    <property type="entry name" value="ZorE-like_t2"/>
</dbReference>
<sequence length="363" mass="41242">MKLTIDFSELIALGNKMLPSGAKFSLAEAPVVFDPIDIELSAGKEVSIADLDPGSGLISYQGRQVLLYIRDHTGRYDAAIEDGEKGKRFHIAWCRTLDEMRQKNRFERYHATNRVDGLFEIDDGLGRSQDADLRVCMNCLERLNYKGSIDKIQKRAIFKSFSLNNFFSHYSTCFRHMPKGIHDKANSGYVDNWKDISRSVREQASYKCNDCCVDLSSSRHLCDVHHRNGVKYDNSAENLHVLCKDCHRKQPFHEGIFVTQAEMAIIQRLRSQQGLLKADSWKDIYELTDPSVHGDIHIMQHKGYQPPVPGLDLQNSAHEIIATVEAAWPTLKIAINLTEVQVEGWEIFTVGELVKEIQSGVIF</sequence>
<dbReference type="EMBL" id="FJXR01000011">
    <property type="protein sequence ID" value="CZV23861.1"/>
    <property type="molecule type" value="Genomic_DNA"/>
</dbReference>
<name>A0A156XK48_ENTCL</name>
<evidence type="ECO:0008006" key="3">
    <source>
        <dbReference type="Google" id="ProtNLM"/>
    </source>
</evidence>
<dbReference type="NCBIfam" id="NF041791">
    <property type="entry name" value="anti-phage_ZorE"/>
    <property type="match status" value="1"/>
</dbReference>
<accession>A0A156XK48</accession>
<dbReference type="CDD" id="cd00085">
    <property type="entry name" value="HNHc"/>
    <property type="match status" value="1"/>
</dbReference>
<evidence type="ECO:0000313" key="1">
    <source>
        <dbReference type="EMBL" id="CZV23861.1"/>
    </source>
</evidence>
<dbReference type="RefSeq" id="WP_063144032.1">
    <property type="nucleotide sequence ID" value="NZ_FJXR01000011.1"/>
</dbReference>
<reference evidence="1 2" key="1">
    <citation type="submission" date="2016-03" db="EMBL/GenBank/DDBJ databases">
        <authorList>
            <consortium name="Pathogen Informatics"/>
        </authorList>
    </citation>
    <scope>NUCLEOTIDE SEQUENCE [LARGE SCALE GENOMIC DNA]</scope>
    <source>
        <strain evidence="2">e1252</strain>
    </source>
</reference>
<dbReference type="InterPro" id="IPR003615">
    <property type="entry name" value="HNH_nuc"/>
</dbReference>
<protein>
    <recommendedName>
        <fullName evidence="3">HNH endonuclease</fullName>
    </recommendedName>
</protein>
<organism evidence="1 2">
    <name type="scientific">Enterobacter cloacae</name>
    <dbReference type="NCBI Taxonomy" id="550"/>
    <lineage>
        <taxon>Bacteria</taxon>
        <taxon>Pseudomonadati</taxon>
        <taxon>Pseudomonadota</taxon>
        <taxon>Gammaproteobacteria</taxon>
        <taxon>Enterobacterales</taxon>
        <taxon>Enterobacteriaceae</taxon>
        <taxon>Enterobacter</taxon>
        <taxon>Enterobacter cloacae complex</taxon>
    </lineage>
</organism>
<gene>
    <name evidence="1" type="ORF">SAMEA2273318_02058</name>
</gene>
<dbReference type="Proteomes" id="UP000076008">
    <property type="component" value="Unassembled WGS sequence"/>
</dbReference>
<evidence type="ECO:0000313" key="2">
    <source>
        <dbReference type="Proteomes" id="UP000076008"/>
    </source>
</evidence>